<sequence length="338" mass="38623">MERKSVTPITLALVIPCFNEEDVLPETIKRLTLILDELVKYKNIHSDSKIIFVDDGSRDKTWGIIEEANIFNKYVQGLKLARNAGHQNALLAGLNYAKDFSDCVISIDADLQDDLAVIPKFIEEFNNGNDIVYGVRRGRSTDTFFKRTTAQGFYKLMNSMGVNIIYNHADYRLMSKRVLEHLGEFKEVNLFLRGLIPLIGYKSTEVYYDRNERFAGESKYPLKKMLAFAFDGITSFSVTPIRLISAIGFLMFLFSFFMAIYILINKFLGHTSSGWSSLMISIWFIGGIQLVALGFIGEYIGKIYREVKARPKYFIEKSTLNLPDQRNKEIKELVGTTN</sequence>
<evidence type="ECO:0000256" key="1">
    <source>
        <dbReference type="ARBA" id="ARBA00004141"/>
    </source>
</evidence>
<dbReference type="Gene3D" id="3.90.550.10">
    <property type="entry name" value="Spore Coat Polysaccharide Biosynthesis Protein SpsA, Chain A"/>
    <property type="match status" value="1"/>
</dbReference>
<dbReference type="InterPro" id="IPR050256">
    <property type="entry name" value="Glycosyltransferase_2"/>
</dbReference>
<evidence type="ECO:0000256" key="2">
    <source>
        <dbReference type="ARBA" id="ARBA00022676"/>
    </source>
</evidence>
<keyword evidence="2" id="KW-0328">Glycosyltransferase</keyword>
<feature type="domain" description="Glycosyltransferase 2-like" evidence="8">
    <location>
        <begin position="13"/>
        <end position="182"/>
    </location>
</feature>
<dbReference type="InterPro" id="IPR029044">
    <property type="entry name" value="Nucleotide-diphossugar_trans"/>
</dbReference>
<dbReference type="CDD" id="cd04187">
    <property type="entry name" value="DPM1_like_bac"/>
    <property type="match status" value="1"/>
</dbReference>
<dbReference type="Pfam" id="PF00535">
    <property type="entry name" value="Glycos_transf_2"/>
    <property type="match status" value="1"/>
</dbReference>
<organism evidence="9 10">
    <name type="scientific">Paenibacillus graminis</name>
    <dbReference type="NCBI Taxonomy" id="189425"/>
    <lineage>
        <taxon>Bacteria</taxon>
        <taxon>Bacillati</taxon>
        <taxon>Bacillota</taxon>
        <taxon>Bacilli</taxon>
        <taxon>Bacillales</taxon>
        <taxon>Paenibacillaceae</taxon>
        <taxon>Paenibacillus</taxon>
    </lineage>
</organism>
<keyword evidence="3 9" id="KW-0808">Transferase</keyword>
<dbReference type="AlphaFoldDB" id="A0A089MIE6"/>
<dbReference type="STRING" id="189425.PGRAT_29625"/>
<dbReference type="PANTHER" id="PTHR48090:SF1">
    <property type="entry name" value="PROPHAGE BACTOPRENOL GLUCOSYL TRANSFERASE HOMOLOG"/>
    <property type="match status" value="1"/>
</dbReference>
<dbReference type="KEGG" id="pgm:PGRAT_29625"/>
<proteinExistence type="predicted"/>
<dbReference type="GO" id="GO:0005886">
    <property type="term" value="C:plasma membrane"/>
    <property type="evidence" value="ECO:0007669"/>
    <property type="project" value="TreeGrafter"/>
</dbReference>
<feature type="transmembrane region" description="Helical" evidence="7">
    <location>
        <begin position="243"/>
        <end position="264"/>
    </location>
</feature>
<evidence type="ECO:0000256" key="6">
    <source>
        <dbReference type="ARBA" id="ARBA00023136"/>
    </source>
</evidence>
<evidence type="ECO:0000256" key="5">
    <source>
        <dbReference type="ARBA" id="ARBA00022989"/>
    </source>
</evidence>
<keyword evidence="10" id="KW-1185">Reference proteome</keyword>
<comment type="subcellular location">
    <subcellularLocation>
        <location evidence="1">Membrane</location>
        <topology evidence="1">Multi-pass membrane protein</topology>
    </subcellularLocation>
</comment>
<name>A0A089MIE6_9BACL</name>
<evidence type="ECO:0000256" key="7">
    <source>
        <dbReference type="SAM" id="Phobius"/>
    </source>
</evidence>
<evidence type="ECO:0000256" key="4">
    <source>
        <dbReference type="ARBA" id="ARBA00022692"/>
    </source>
</evidence>
<dbReference type="HOGENOM" id="CLU_033536_0_1_9"/>
<dbReference type="eggNOG" id="COG0463">
    <property type="taxonomic scope" value="Bacteria"/>
</dbReference>
<evidence type="ECO:0000259" key="8">
    <source>
        <dbReference type="Pfam" id="PF00535"/>
    </source>
</evidence>
<dbReference type="InterPro" id="IPR001173">
    <property type="entry name" value="Glyco_trans_2-like"/>
</dbReference>
<dbReference type="RefSeq" id="WP_025707540.1">
    <property type="nucleotide sequence ID" value="NZ_CP009287.1"/>
</dbReference>
<dbReference type="SUPFAM" id="SSF53448">
    <property type="entry name" value="Nucleotide-diphospho-sugar transferases"/>
    <property type="match status" value="1"/>
</dbReference>
<keyword evidence="6 7" id="KW-0472">Membrane</keyword>
<dbReference type="GO" id="GO:0016757">
    <property type="term" value="F:glycosyltransferase activity"/>
    <property type="evidence" value="ECO:0007669"/>
    <property type="project" value="UniProtKB-KW"/>
</dbReference>
<gene>
    <name evidence="9" type="ORF">PGRAT_29625</name>
</gene>
<dbReference type="PANTHER" id="PTHR48090">
    <property type="entry name" value="UNDECAPRENYL-PHOSPHATE 4-DEOXY-4-FORMAMIDO-L-ARABINOSE TRANSFERASE-RELATED"/>
    <property type="match status" value="1"/>
</dbReference>
<dbReference type="Proteomes" id="UP000029500">
    <property type="component" value="Chromosome"/>
</dbReference>
<evidence type="ECO:0000313" key="10">
    <source>
        <dbReference type="Proteomes" id="UP000029500"/>
    </source>
</evidence>
<protein>
    <submittedName>
        <fullName evidence="9">Glycosyltransferase</fullName>
    </submittedName>
</protein>
<evidence type="ECO:0000256" key="3">
    <source>
        <dbReference type="ARBA" id="ARBA00022679"/>
    </source>
</evidence>
<keyword evidence="4 7" id="KW-0812">Transmembrane</keyword>
<dbReference type="EMBL" id="CP009287">
    <property type="protein sequence ID" value="AIQ71278.1"/>
    <property type="molecule type" value="Genomic_DNA"/>
</dbReference>
<feature type="transmembrane region" description="Helical" evidence="7">
    <location>
        <begin position="276"/>
        <end position="300"/>
    </location>
</feature>
<accession>A0A089MIE6</accession>
<keyword evidence="5 7" id="KW-1133">Transmembrane helix</keyword>
<dbReference type="OrthoDB" id="9807778at2"/>
<reference evidence="9 10" key="1">
    <citation type="submission" date="2014-08" db="EMBL/GenBank/DDBJ databases">
        <title>Comparative genomics of the Paenibacillus odorifer group.</title>
        <authorList>
            <person name="den Bakker H.C."/>
            <person name="Tsai Y.-C."/>
            <person name="Martin N."/>
            <person name="Korlach J."/>
            <person name="Wiedmann M."/>
        </authorList>
    </citation>
    <scope>NUCLEOTIDE SEQUENCE [LARGE SCALE GENOMIC DNA]</scope>
    <source>
        <strain evidence="9 10">DSM 15220</strain>
    </source>
</reference>
<evidence type="ECO:0000313" key="9">
    <source>
        <dbReference type="EMBL" id="AIQ71278.1"/>
    </source>
</evidence>